<gene>
    <name evidence="2" type="ORF">HAL01_25020</name>
</gene>
<dbReference type="AlphaFoldDB" id="A0A511X514"/>
<protein>
    <recommendedName>
        <fullName evidence="1">Insertion element IS150 protein InsJ-like helix-turn-helix domain-containing protein</fullName>
    </recommendedName>
</protein>
<keyword evidence="3" id="KW-1185">Reference proteome</keyword>
<evidence type="ECO:0000259" key="1">
    <source>
        <dbReference type="Pfam" id="PF13518"/>
    </source>
</evidence>
<dbReference type="InterPro" id="IPR009057">
    <property type="entry name" value="Homeodomain-like_sf"/>
</dbReference>
<reference evidence="2 3" key="1">
    <citation type="submission" date="2019-07" db="EMBL/GenBank/DDBJ databases">
        <title>Whole genome shotgun sequence of Halolactibacillus alkaliphilus NBRC 103919.</title>
        <authorList>
            <person name="Hosoyama A."/>
            <person name="Uohara A."/>
            <person name="Ohji S."/>
            <person name="Ichikawa N."/>
        </authorList>
    </citation>
    <scope>NUCLEOTIDE SEQUENCE [LARGE SCALE GENOMIC DNA]</scope>
    <source>
        <strain evidence="2 3">NBRC 103919</strain>
    </source>
</reference>
<dbReference type="InterPro" id="IPR036388">
    <property type="entry name" value="WH-like_DNA-bd_sf"/>
</dbReference>
<dbReference type="Proteomes" id="UP000321400">
    <property type="component" value="Unassembled WGS sequence"/>
</dbReference>
<evidence type="ECO:0000313" key="2">
    <source>
        <dbReference type="EMBL" id="GEN58038.1"/>
    </source>
</evidence>
<name>A0A511X514_9BACI</name>
<dbReference type="Gene3D" id="1.10.10.10">
    <property type="entry name" value="Winged helix-like DNA-binding domain superfamily/Winged helix DNA-binding domain"/>
    <property type="match status" value="1"/>
</dbReference>
<dbReference type="Pfam" id="PF13518">
    <property type="entry name" value="HTH_28"/>
    <property type="match status" value="1"/>
</dbReference>
<dbReference type="STRING" id="442899.SAMN05720591_1516"/>
<evidence type="ECO:0000313" key="3">
    <source>
        <dbReference type="Proteomes" id="UP000321400"/>
    </source>
</evidence>
<dbReference type="SUPFAM" id="SSF46689">
    <property type="entry name" value="Homeodomain-like"/>
    <property type="match status" value="1"/>
</dbReference>
<dbReference type="OrthoDB" id="9781005at2"/>
<comment type="caution">
    <text evidence="2">The sequence shown here is derived from an EMBL/GenBank/DDBJ whole genome shotgun (WGS) entry which is preliminary data.</text>
</comment>
<organism evidence="2 3">
    <name type="scientific">Halolactibacillus alkaliphilus</name>
    <dbReference type="NCBI Taxonomy" id="442899"/>
    <lineage>
        <taxon>Bacteria</taxon>
        <taxon>Bacillati</taxon>
        <taxon>Bacillota</taxon>
        <taxon>Bacilli</taxon>
        <taxon>Bacillales</taxon>
        <taxon>Bacillaceae</taxon>
        <taxon>Halolactibacillus</taxon>
    </lineage>
</organism>
<proteinExistence type="predicted"/>
<dbReference type="EMBL" id="BJYE01000060">
    <property type="protein sequence ID" value="GEN58038.1"/>
    <property type="molecule type" value="Genomic_DNA"/>
</dbReference>
<feature type="domain" description="Insertion element IS150 protein InsJ-like helix-turn-helix" evidence="1">
    <location>
        <begin position="14"/>
        <end position="53"/>
    </location>
</feature>
<dbReference type="InterPro" id="IPR055247">
    <property type="entry name" value="InsJ-like_HTH"/>
</dbReference>
<accession>A0A511X514</accession>
<sequence>MEKRASRSFSTDLKEQVVKLYLAGKPRNEIIKEYELTPSAFDKWIRKHKKQGRSKKKITAHLMIMPSQKLHLKH</sequence>